<dbReference type="PANTHER" id="PTHR46663:SF2">
    <property type="entry name" value="GGDEF DOMAIN-CONTAINING PROTEIN"/>
    <property type="match status" value="1"/>
</dbReference>
<feature type="transmembrane region" description="Helical" evidence="1">
    <location>
        <begin position="132"/>
        <end position="150"/>
    </location>
</feature>
<dbReference type="Pfam" id="PF00990">
    <property type="entry name" value="GGDEF"/>
    <property type="match status" value="1"/>
</dbReference>
<evidence type="ECO:0000313" key="4">
    <source>
        <dbReference type="Proteomes" id="UP000636960"/>
    </source>
</evidence>
<keyword evidence="1" id="KW-0812">Transmembrane</keyword>
<dbReference type="Gene3D" id="3.30.70.270">
    <property type="match status" value="1"/>
</dbReference>
<protein>
    <recommendedName>
        <fullName evidence="2">GGDEF domain-containing protein</fullName>
    </recommendedName>
</protein>
<feature type="transmembrane region" description="Helical" evidence="1">
    <location>
        <begin position="269"/>
        <end position="286"/>
    </location>
</feature>
<feature type="transmembrane region" description="Helical" evidence="1">
    <location>
        <begin position="102"/>
        <end position="120"/>
    </location>
</feature>
<comment type="caution">
    <text evidence="3">The sequence shown here is derived from an EMBL/GenBank/DDBJ whole genome shotgun (WGS) entry which is preliminary data.</text>
</comment>
<evidence type="ECO:0000313" key="3">
    <source>
        <dbReference type="EMBL" id="GIE94606.1"/>
    </source>
</evidence>
<dbReference type="InterPro" id="IPR029787">
    <property type="entry name" value="Nucleotide_cyclase"/>
</dbReference>
<accession>A0A919JSY8</accession>
<dbReference type="Proteomes" id="UP000636960">
    <property type="component" value="Unassembled WGS sequence"/>
</dbReference>
<dbReference type="InterPro" id="IPR000160">
    <property type="entry name" value="GGDEF_dom"/>
</dbReference>
<dbReference type="PROSITE" id="PS50887">
    <property type="entry name" value="GGDEF"/>
    <property type="match status" value="1"/>
</dbReference>
<feature type="transmembrane region" description="Helical" evidence="1">
    <location>
        <begin position="162"/>
        <end position="186"/>
    </location>
</feature>
<dbReference type="EMBL" id="BOMV01000015">
    <property type="protein sequence ID" value="GIE94606.1"/>
    <property type="molecule type" value="Genomic_DNA"/>
</dbReference>
<dbReference type="InterPro" id="IPR052163">
    <property type="entry name" value="DGC-Regulatory_Protein"/>
</dbReference>
<feature type="transmembrane region" description="Helical" evidence="1">
    <location>
        <begin position="70"/>
        <end position="90"/>
    </location>
</feature>
<gene>
    <name evidence="3" type="ORF">Ari01nite_20710</name>
</gene>
<feature type="domain" description="GGDEF" evidence="2">
    <location>
        <begin position="354"/>
        <end position="487"/>
    </location>
</feature>
<feature type="transmembrane region" description="Helical" evidence="1">
    <location>
        <begin position="42"/>
        <end position="58"/>
    </location>
</feature>
<feature type="transmembrane region" description="Helical" evidence="1">
    <location>
        <begin position="292"/>
        <end position="311"/>
    </location>
</feature>
<reference evidence="3" key="1">
    <citation type="submission" date="2021-01" db="EMBL/GenBank/DDBJ databases">
        <title>Whole genome shotgun sequence of Actinoplanes rishiriensis NBRC 108556.</title>
        <authorList>
            <person name="Komaki H."/>
            <person name="Tamura T."/>
        </authorList>
    </citation>
    <scope>NUCLEOTIDE SEQUENCE</scope>
    <source>
        <strain evidence="3">NBRC 108556</strain>
    </source>
</reference>
<dbReference type="CDD" id="cd01949">
    <property type="entry name" value="GGDEF"/>
    <property type="match status" value="1"/>
</dbReference>
<dbReference type="AlphaFoldDB" id="A0A919JSY8"/>
<organism evidence="3 4">
    <name type="scientific">Paractinoplanes rishiriensis</name>
    <dbReference type="NCBI Taxonomy" id="1050105"/>
    <lineage>
        <taxon>Bacteria</taxon>
        <taxon>Bacillati</taxon>
        <taxon>Actinomycetota</taxon>
        <taxon>Actinomycetes</taxon>
        <taxon>Micromonosporales</taxon>
        <taxon>Micromonosporaceae</taxon>
        <taxon>Paractinoplanes</taxon>
    </lineage>
</organism>
<dbReference type="PANTHER" id="PTHR46663">
    <property type="entry name" value="DIGUANYLATE CYCLASE DGCT-RELATED"/>
    <property type="match status" value="1"/>
</dbReference>
<keyword evidence="4" id="KW-1185">Reference proteome</keyword>
<dbReference type="SMART" id="SM00267">
    <property type="entry name" value="GGDEF"/>
    <property type="match status" value="1"/>
</dbReference>
<proteinExistence type="predicted"/>
<dbReference type="RefSeq" id="WP_203780931.1">
    <property type="nucleotide sequence ID" value="NZ_BOMV01000015.1"/>
</dbReference>
<dbReference type="SUPFAM" id="SSF55073">
    <property type="entry name" value="Nucleotide cyclase"/>
    <property type="match status" value="1"/>
</dbReference>
<dbReference type="InterPro" id="IPR043128">
    <property type="entry name" value="Rev_trsase/Diguanyl_cyclase"/>
</dbReference>
<dbReference type="NCBIfam" id="TIGR00254">
    <property type="entry name" value="GGDEF"/>
    <property type="match status" value="1"/>
</dbReference>
<sequence length="498" mass="52955">MPTRPVPIAHLCLALLYLAVLILSFAAMDGGLVLYEAVAGPARVAFGLIGLTAAVKAAREADLPARTRQAWWVVSAGFAVLAATPPVLVLLDAGDLPAGADVAHLAFVGLVLVALSRFPLRATNRRGRWMTALDACTVVVGGSMVLWYTAFGPYLRDHDLSIAVPVTASLYPVVDLALLFTVARVLMHGTDRSSQRALRPLAAGALVLFVGDAIHIDVSQAGSLTAHSSWQFVCWMTGDALLAAAALEQVRQSVRARPAGRRGRNVSRYLPYLAVVVAHALMLDAAVRDGEFFPWGGLAVGGALLSALVLARQTLVQRESDERSVTDHLTGLANRSRVRSVSERSLARNARTGRHTAVLVIDMNGFKGVNDTLGHAAGDQLLAEFAELLRRCVPRPGLPARLGGDEFAVVLPDLTAPERAYDVAGRIAAELAPVLVEGRLVPMAASIGVAVSGPGELSHDEVVNRADQAMYRAKRHAPDTRWAAWRESDEPEPLPAAA</sequence>
<evidence type="ECO:0000256" key="1">
    <source>
        <dbReference type="SAM" id="Phobius"/>
    </source>
</evidence>
<evidence type="ECO:0000259" key="2">
    <source>
        <dbReference type="PROSITE" id="PS50887"/>
    </source>
</evidence>
<keyword evidence="1" id="KW-1133">Transmembrane helix</keyword>
<keyword evidence="1" id="KW-0472">Membrane</keyword>
<name>A0A919JSY8_9ACTN</name>